<evidence type="ECO:0000313" key="8">
    <source>
        <dbReference type="Proteomes" id="UP000663852"/>
    </source>
</evidence>
<dbReference type="InterPro" id="IPR017452">
    <property type="entry name" value="GPCR_Rhodpsn_7TM"/>
</dbReference>
<accession>A0A815LB81</accession>
<feature type="transmembrane region" description="Helical" evidence="5">
    <location>
        <begin position="79"/>
        <end position="100"/>
    </location>
</feature>
<sequence length="313" mass="36526">MTISYSIRFWLLLIPLIPSIIVSIFNLYHLLRSRTLRTALNNHVIILLLICGLFAELTAIVLLIHLYRTGTVLSSTYEFCLAWCLANLFGVISVGLLMAWASIERHILIFHSRWFATKTKLLFFHFLPLAICILWPVAFYLVFYLTTPCNFPPDYTAPVCNLYVCLFLNPKIGLFDSIAHYIMPTFIVVFFSIALLIRVLYHKYRMHQRIEWRNYKRMAVQLLPISALYLLISFPPMILYTAYSAGLPSYVAGDYFLDGSFFFYWVIIFTPFASVLSLPELKVKCKNIFLFWQRNRVVRQEILPMNRLQAGQT</sequence>
<evidence type="ECO:0000256" key="3">
    <source>
        <dbReference type="ARBA" id="ARBA00022989"/>
    </source>
</evidence>
<dbReference type="SUPFAM" id="SSF81321">
    <property type="entry name" value="Family A G protein-coupled receptor-like"/>
    <property type="match status" value="1"/>
</dbReference>
<comment type="caution">
    <text evidence="7">The sequence shown here is derived from an EMBL/GenBank/DDBJ whole genome shotgun (WGS) entry which is preliminary data.</text>
</comment>
<reference evidence="7" key="1">
    <citation type="submission" date="2021-02" db="EMBL/GenBank/DDBJ databases">
        <authorList>
            <person name="Nowell W R."/>
        </authorList>
    </citation>
    <scope>NUCLEOTIDE SEQUENCE</scope>
</reference>
<name>A0A815LB81_ADIRI</name>
<feature type="domain" description="G-protein coupled receptors family 1 profile" evidence="6">
    <location>
        <begin position="22"/>
        <end position="240"/>
    </location>
</feature>
<evidence type="ECO:0000256" key="1">
    <source>
        <dbReference type="ARBA" id="ARBA00004370"/>
    </source>
</evidence>
<dbReference type="OrthoDB" id="10045887at2759"/>
<feature type="transmembrane region" description="Helical" evidence="5">
    <location>
        <begin position="12"/>
        <end position="31"/>
    </location>
</feature>
<dbReference type="Gene3D" id="1.20.1070.10">
    <property type="entry name" value="Rhodopsin 7-helix transmembrane proteins"/>
    <property type="match status" value="1"/>
</dbReference>
<dbReference type="PROSITE" id="PS50262">
    <property type="entry name" value="G_PROTEIN_RECEP_F1_2"/>
    <property type="match status" value="1"/>
</dbReference>
<evidence type="ECO:0000256" key="4">
    <source>
        <dbReference type="ARBA" id="ARBA00023136"/>
    </source>
</evidence>
<keyword evidence="3 5" id="KW-1133">Transmembrane helix</keyword>
<protein>
    <recommendedName>
        <fullName evidence="6">G-protein coupled receptors family 1 profile domain-containing protein</fullName>
    </recommendedName>
</protein>
<dbReference type="AlphaFoldDB" id="A0A815LB81"/>
<dbReference type="EMBL" id="CAJNOJ010000334">
    <property type="protein sequence ID" value="CAF1404634.1"/>
    <property type="molecule type" value="Genomic_DNA"/>
</dbReference>
<evidence type="ECO:0000256" key="2">
    <source>
        <dbReference type="ARBA" id="ARBA00022692"/>
    </source>
</evidence>
<evidence type="ECO:0000313" key="7">
    <source>
        <dbReference type="EMBL" id="CAF1404634.1"/>
    </source>
</evidence>
<organism evidence="7 8">
    <name type="scientific">Adineta ricciae</name>
    <name type="common">Rotifer</name>
    <dbReference type="NCBI Taxonomy" id="249248"/>
    <lineage>
        <taxon>Eukaryota</taxon>
        <taxon>Metazoa</taxon>
        <taxon>Spiralia</taxon>
        <taxon>Gnathifera</taxon>
        <taxon>Rotifera</taxon>
        <taxon>Eurotatoria</taxon>
        <taxon>Bdelloidea</taxon>
        <taxon>Adinetida</taxon>
        <taxon>Adinetidae</taxon>
        <taxon>Adineta</taxon>
    </lineage>
</organism>
<feature type="transmembrane region" description="Helical" evidence="5">
    <location>
        <begin position="178"/>
        <end position="201"/>
    </location>
</feature>
<gene>
    <name evidence="7" type="ORF">EDS130_LOCUS36262</name>
</gene>
<dbReference type="GO" id="GO:0016020">
    <property type="term" value="C:membrane"/>
    <property type="evidence" value="ECO:0007669"/>
    <property type="project" value="UniProtKB-SubCell"/>
</dbReference>
<feature type="transmembrane region" description="Helical" evidence="5">
    <location>
        <begin position="121"/>
        <end position="145"/>
    </location>
</feature>
<feature type="transmembrane region" description="Helical" evidence="5">
    <location>
        <begin position="222"/>
        <end position="242"/>
    </location>
</feature>
<feature type="transmembrane region" description="Helical" evidence="5">
    <location>
        <begin position="43"/>
        <end position="67"/>
    </location>
</feature>
<evidence type="ECO:0000256" key="5">
    <source>
        <dbReference type="SAM" id="Phobius"/>
    </source>
</evidence>
<keyword evidence="4 5" id="KW-0472">Membrane</keyword>
<proteinExistence type="predicted"/>
<dbReference type="Proteomes" id="UP000663852">
    <property type="component" value="Unassembled WGS sequence"/>
</dbReference>
<comment type="subcellular location">
    <subcellularLocation>
        <location evidence="1">Membrane</location>
    </subcellularLocation>
</comment>
<feature type="transmembrane region" description="Helical" evidence="5">
    <location>
        <begin position="262"/>
        <end position="281"/>
    </location>
</feature>
<keyword evidence="2 5" id="KW-0812">Transmembrane</keyword>
<evidence type="ECO:0000259" key="6">
    <source>
        <dbReference type="PROSITE" id="PS50262"/>
    </source>
</evidence>